<evidence type="ECO:0000313" key="2">
    <source>
        <dbReference type="Proteomes" id="UP000044806"/>
    </source>
</evidence>
<proteinExistence type="predicted"/>
<organism evidence="1 2">
    <name type="scientific">Vibrio cholerae</name>
    <dbReference type="NCBI Taxonomy" id="666"/>
    <lineage>
        <taxon>Bacteria</taxon>
        <taxon>Pseudomonadati</taxon>
        <taxon>Pseudomonadota</taxon>
        <taxon>Gammaproteobacteria</taxon>
        <taxon>Vibrionales</taxon>
        <taxon>Vibrionaceae</taxon>
        <taxon>Vibrio</taxon>
    </lineage>
</organism>
<protein>
    <submittedName>
        <fullName evidence="1">Uncharacterized protein</fullName>
    </submittedName>
</protein>
<reference evidence="1 2" key="1">
    <citation type="submission" date="2015-07" db="EMBL/GenBank/DDBJ databases">
        <authorList>
            <consortium name="Pathogen Informatics"/>
        </authorList>
    </citation>
    <scope>NUCLEOTIDE SEQUENCE [LARGE SCALE GENOMIC DNA]</scope>
    <source>
        <strain evidence="1 2">A51</strain>
    </source>
</reference>
<dbReference type="AlphaFoldDB" id="A0A655QDC7"/>
<sequence>MSTVDDHTRHAARFQTRARAHGQQSCRFHFKVEHAHVLPLFHRALETTHYATSESVVTLLAWVEGIGGRCHTHMDCCTAFLCCRFHCGRHIKIRYRWEFHRRKVQTCTIQTHRTGCDNHVTDIHMRLDRTSRANAQESTHA</sequence>
<gene>
    <name evidence="1" type="ORF">ERS013165_01846</name>
</gene>
<dbReference type="EMBL" id="CWOW01000008">
    <property type="protein sequence ID" value="CSA54544.1"/>
    <property type="molecule type" value="Genomic_DNA"/>
</dbReference>
<evidence type="ECO:0000313" key="1">
    <source>
        <dbReference type="EMBL" id="CSA54544.1"/>
    </source>
</evidence>
<name>A0A655QDC7_VIBCL</name>
<dbReference type="Proteomes" id="UP000044806">
    <property type="component" value="Unassembled WGS sequence"/>
</dbReference>
<accession>A0A655QDC7</accession>